<name>A0AAE2YK01_9BURK</name>
<dbReference type="EMBL" id="JAANGI010000001">
    <property type="protein sequence ID" value="MBT8590887.1"/>
    <property type="molecule type" value="Genomic_DNA"/>
</dbReference>
<protein>
    <submittedName>
        <fullName evidence="1">Uncharacterized protein</fullName>
    </submittedName>
</protein>
<sequence>MAKIELLFGGPIAYDEEISVENYAYNWDVSIETAVIRKFKSWINYLSIKSDDKGNTFFELLLFIGINQMLKLPKITSGTYRHKGFVLPKIIIHGDHGVDKQTGNSVSLTESCINIIGNNFEDEIGYEYFEYRQIAPAICLFVM</sequence>
<evidence type="ECO:0000313" key="1">
    <source>
        <dbReference type="EMBL" id="MBT8590887.1"/>
    </source>
</evidence>
<proteinExistence type="predicted"/>
<organism evidence="1 2">
    <name type="scientific">Polynucleobacter paneuropaeus</name>
    <dbReference type="NCBI Taxonomy" id="2527775"/>
    <lineage>
        <taxon>Bacteria</taxon>
        <taxon>Pseudomonadati</taxon>
        <taxon>Pseudomonadota</taxon>
        <taxon>Betaproteobacteria</taxon>
        <taxon>Burkholderiales</taxon>
        <taxon>Burkholderiaceae</taxon>
        <taxon>Polynucleobacter</taxon>
    </lineage>
</organism>
<accession>A0AAE2YK01</accession>
<comment type="caution">
    <text evidence="1">The sequence shown here is derived from an EMBL/GenBank/DDBJ whole genome shotgun (WGS) entry which is preliminary data.</text>
</comment>
<reference evidence="1" key="1">
    <citation type="journal article" date="2021" name="Genome Biol. Evol.">
        <title>Continental-Scale Gene Flow Prevents Allopatric Divergence of Pelagic Freshwater Bacteria.</title>
        <authorList>
            <person name="Hoetzinger M."/>
            <person name="Pitt A."/>
            <person name="Huemer A."/>
            <person name="Hahn M.W."/>
        </authorList>
    </citation>
    <scope>NUCLEOTIDE SEQUENCE</scope>
    <source>
        <strain evidence="1">AP-YLGG-20-G6</strain>
    </source>
</reference>
<gene>
    <name evidence="1" type="ORF">G6693_02970</name>
</gene>
<dbReference type="AlphaFoldDB" id="A0AAE2YK01"/>
<dbReference type="Proteomes" id="UP000762271">
    <property type="component" value="Unassembled WGS sequence"/>
</dbReference>
<evidence type="ECO:0000313" key="2">
    <source>
        <dbReference type="Proteomes" id="UP000762271"/>
    </source>
</evidence>